<accession>A0A9N9RM17</accession>
<evidence type="ECO:0000256" key="8">
    <source>
        <dbReference type="ARBA" id="ARBA00023212"/>
    </source>
</evidence>
<comment type="function">
    <text evidence="1">Component of the nexin-dynein regulatory complex (N-DRC), a key regulator of ciliary/flagellar motility which maintains the alignment and integrity of the distal axoneme and regulates microtubule sliding in motile axonemes.</text>
</comment>
<keyword evidence="10" id="KW-0175">Coiled coil</keyword>
<name>A0A9N9RM17_9DIPT</name>
<evidence type="ECO:0000256" key="9">
    <source>
        <dbReference type="ARBA" id="ARBA00023273"/>
    </source>
</evidence>
<dbReference type="AlphaFoldDB" id="A0A9N9RM17"/>
<evidence type="ECO:0000256" key="5">
    <source>
        <dbReference type="ARBA" id="ARBA00022490"/>
    </source>
</evidence>
<protein>
    <recommendedName>
        <fullName evidence="4">Dynein regulatory complex protein 10</fullName>
    </recommendedName>
</protein>
<proteinExistence type="inferred from homology"/>
<sequence>MIEINFDDFFEPEEENEEEDFDFIDPGILQQFKQQKVSIEKIQKEIFNFDEKDEGDARSEKAIRNFEFQIQVSRVLQIFDEMIKKIKTLLCIQEFIKDRELMRKYFKDEDIEDLKRYCSSHTYESDLNNLIEERNVNRLIQMLLSTNLHLHTDQYKDNISLQKKLFLSSIKELRNIIYSRLQLTAPKELKKEQILHQMWKKYEKTKDKLTSLREKWIYRKENFEEKMQNKYELIEKYKKEIDILKKESEIEIESQIQQSNVNIIDFCKTKDNAIEIKYNMAEDSKEAYKQLLNKNLTKEKRLREQKAKAIQGLQIILNKYDVEVGEERTKELEELHNALDLQRKEFTVWKDTVFEPQIELHARLMQEKTDTERMEMEQSMLIFMMNRSARILQKCWRTMVAKRKKKKSRRGKKK</sequence>
<feature type="coiled-coil region" evidence="10">
    <location>
        <begin position="220"/>
        <end position="254"/>
    </location>
</feature>
<dbReference type="InterPro" id="IPR042815">
    <property type="entry name" value="DRC10"/>
</dbReference>
<evidence type="ECO:0000256" key="7">
    <source>
        <dbReference type="ARBA" id="ARBA00023069"/>
    </source>
</evidence>
<dbReference type="PANTHER" id="PTHR31598">
    <property type="entry name" value="IQ DOMAIN-CONTAINING PROTEIN D"/>
    <property type="match status" value="1"/>
</dbReference>
<comment type="similarity">
    <text evidence="3">Belongs to the DRC10 family.</text>
</comment>
<evidence type="ECO:0000256" key="6">
    <source>
        <dbReference type="ARBA" id="ARBA00022846"/>
    </source>
</evidence>
<dbReference type="PANTHER" id="PTHR31598:SF1">
    <property type="entry name" value="DYNEIN REGULATORY COMPLEX PROTEIN 10"/>
    <property type="match status" value="1"/>
</dbReference>
<evidence type="ECO:0000313" key="12">
    <source>
        <dbReference type="Proteomes" id="UP001153620"/>
    </source>
</evidence>
<keyword evidence="7" id="KW-0969">Cilium</keyword>
<comment type="subcellular location">
    <subcellularLocation>
        <location evidence="2">Cytoplasm</location>
        <location evidence="2">Cytoskeleton</location>
        <location evidence="2">Flagellum axoneme</location>
    </subcellularLocation>
</comment>
<reference evidence="11" key="1">
    <citation type="submission" date="2022-01" db="EMBL/GenBank/DDBJ databases">
        <authorList>
            <person name="King R."/>
        </authorList>
    </citation>
    <scope>NUCLEOTIDE SEQUENCE</scope>
</reference>
<dbReference type="Proteomes" id="UP001153620">
    <property type="component" value="Chromosome 1"/>
</dbReference>
<gene>
    <name evidence="11" type="ORF">CHIRRI_LOCUS2271</name>
</gene>
<evidence type="ECO:0000313" key="11">
    <source>
        <dbReference type="EMBL" id="CAG9799302.1"/>
    </source>
</evidence>
<evidence type="ECO:0000256" key="1">
    <source>
        <dbReference type="ARBA" id="ARBA00003029"/>
    </source>
</evidence>
<keyword evidence="5" id="KW-0963">Cytoplasm</keyword>
<keyword evidence="12" id="KW-1185">Reference proteome</keyword>
<keyword evidence="6" id="KW-0282">Flagellum</keyword>
<dbReference type="OrthoDB" id="536093at2759"/>
<reference evidence="11" key="2">
    <citation type="submission" date="2022-10" db="EMBL/GenBank/DDBJ databases">
        <authorList>
            <consortium name="ENA_rothamsted_submissions"/>
            <consortium name="culmorum"/>
            <person name="King R."/>
        </authorList>
    </citation>
    <scope>NUCLEOTIDE SEQUENCE</scope>
</reference>
<keyword evidence="8" id="KW-0206">Cytoskeleton</keyword>
<evidence type="ECO:0000256" key="4">
    <source>
        <dbReference type="ARBA" id="ARBA00021752"/>
    </source>
</evidence>
<evidence type="ECO:0000256" key="10">
    <source>
        <dbReference type="SAM" id="Coils"/>
    </source>
</evidence>
<evidence type="ECO:0000256" key="2">
    <source>
        <dbReference type="ARBA" id="ARBA00004611"/>
    </source>
</evidence>
<evidence type="ECO:0000256" key="3">
    <source>
        <dbReference type="ARBA" id="ARBA00009071"/>
    </source>
</evidence>
<keyword evidence="9" id="KW-0966">Cell projection</keyword>
<dbReference type="EMBL" id="OU895877">
    <property type="protein sequence ID" value="CAG9799302.1"/>
    <property type="molecule type" value="Genomic_DNA"/>
</dbReference>
<organism evidence="11 12">
    <name type="scientific">Chironomus riparius</name>
    <dbReference type="NCBI Taxonomy" id="315576"/>
    <lineage>
        <taxon>Eukaryota</taxon>
        <taxon>Metazoa</taxon>
        <taxon>Ecdysozoa</taxon>
        <taxon>Arthropoda</taxon>
        <taxon>Hexapoda</taxon>
        <taxon>Insecta</taxon>
        <taxon>Pterygota</taxon>
        <taxon>Neoptera</taxon>
        <taxon>Endopterygota</taxon>
        <taxon>Diptera</taxon>
        <taxon>Nematocera</taxon>
        <taxon>Chironomoidea</taxon>
        <taxon>Chironomidae</taxon>
        <taxon>Chironominae</taxon>
        <taxon>Chironomus</taxon>
    </lineage>
</organism>